<accession>A0ABS1KRJ5</accession>
<protein>
    <submittedName>
        <fullName evidence="1">DUF2851 family protein</fullName>
    </submittedName>
</protein>
<evidence type="ECO:0000313" key="2">
    <source>
        <dbReference type="Proteomes" id="UP000613030"/>
    </source>
</evidence>
<organism evidence="1 2">
    <name type="scientific">Chryseolinea lacunae</name>
    <dbReference type="NCBI Taxonomy" id="2801331"/>
    <lineage>
        <taxon>Bacteria</taxon>
        <taxon>Pseudomonadati</taxon>
        <taxon>Bacteroidota</taxon>
        <taxon>Cytophagia</taxon>
        <taxon>Cytophagales</taxon>
        <taxon>Fulvivirgaceae</taxon>
        <taxon>Chryseolinea</taxon>
    </lineage>
</organism>
<keyword evidence="2" id="KW-1185">Reference proteome</keyword>
<evidence type="ECO:0000313" key="1">
    <source>
        <dbReference type="EMBL" id="MBL0740901.1"/>
    </source>
</evidence>
<dbReference type="EMBL" id="JAERRB010000002">
    <property type="protein sequence ID" value="MBL0740901.1"/>
    <property type="molecule type" value="Genomic_DNA"/>
</dbReference>
<dbReference type="Pfam" id="PF11013">
    <property type="entry name" value="DUF2851"/>
    <property type="match status" value="1"/>
</dbReference>
<proteinExistence type="predicted"/>
<comment type="caution">
    <text evidence="1">The sequence shown here is derived from an EMBL/GenBank/DDBJ whole genome shotgun (WGS) entry which is preliminary data.</text>
</comment>
<dbReference type="InterPro" id="IPR021272">
    <property type="entry name" value="DUF2851"/>
</dbReference>
<sequence length="433" mass="50231">MTESFLHYLWQFQYFDKKELCTAQGEPIQVLHPGHRNTHAGPDFFSARVRIGPMEWVGSVEIHIHASGWLEHKHNEDKAYENVVLHVVWHNDKPVRREDGTFLPALELKHRVDDALLFSFKKLIYNPEEIPCAAQLDRVNEITKISMLDRALMQRLENKARIVTALLQRNANNWEETCYQWLARNFGFKVNADPFQQLARATPYKLLLKHADHLVQVEALLFGQAGFLETDEADDYHQLLKREHRLLAHKYQLREKMLKKAQWKFLRLRPANFPTLRIAQLAALLHHRQQFFAILMEADSLKKMTDLFSTSQSAYWLKHYQFVKPAKEPVSTLGETSIENIIINTVAPLLVAYGKSKDELLYVERAVTLLQNVHAESNIIIRQWKSVGIPCKTAFDSQALVELYNNFCLKRRCLECAIGASLVNPRRSQMSIG</sequence>
<name>A0ABS1KRJ5_9BACT</name>
<dbReference type="RefSeq" id="WP_202008274.1">
    <property type="nucleotide sequence ID" value="NZ_JAERRB010000002.1"/>
</dbReference>
<reference evidence="1 2" key="1">
    <citation type="submission" date="2021-01" db="EMBL/GenBank/DDBJ databases">
        <title>Chryseolinea sp. Jin1 Genome sequencing and assembly.</title>
        <authorList>
            <person name="Kim I."/>
        </authorList>
    </citation>
    <scope>NUCLEOTIDE SEQUENCE [LARGE SCALE GENOMIC DNA]</scope>
    <source>
        <strain evidence="1 2">Jin1</strain>
    </source>
</reference>
<dbReference type="Proteomes" id="UP000613030">
    <property type="component" value="Unassembled WGS sequence"/>
</dbReference>
<gene>
    <name evidence="1" type="ORF">JI741_06700</name>
</gene>